<organism evidence="1 2">
    <name type="scientific">Carboxylicivirga linearis</name>
    <dbReference type="NCBI Taxonomy" id="1628157"/>
    <lineage>
        <taxon>Bacteria</taxon>
        <taxon>Pseudomonadati</taxon>
        <taxon>Bacteroidota</taxon>
        <taxon>Bacteroidia</taxon>
        <taxon>Marinilabiliales</taxon>
        <taxon>Marinilabiliaceae</taxon>
        <taxon>Carboxylicivirga</taxon>
    </lineage>
</organism>
<evidence type="ECO:0000313" key="2">
    <source>
        <dbReference type="Proteomes" id="UP000708576"/>
    </source>
</evidence>
<accession>A0ABS5K0N7</accession>
<evidence type="ECO:0008006" key="3">
    <source>
        <dbReference type="Google" id="ProtNLM"/>
    </source>
</evidence>
<dbReference type="RefSeq" id="WP_212218987.1">
    <property type="nucleotide sequence ID" value="NZ_JAGUCO010000027.1"/>
</dbReference>
<evidence type="ECO:0000313" key="1">
    <source>
        <dbReference type="EMBL" id="MBS2100675.1"/>
    </source>
</evidence>
<sequence length="66" mass="7597">MAVRPQINLAAKHKEILKEEYSVSDQTIRMVLMYVNNSPKAKEIRKRAKELLEQEANNVVLDESGK</sequence>
<name>A0ABS5K0N7_9BACT</name>
<keyword evidence="2" id="KW-1185">Reference proteome</keyword>
<proteinExistence type="predicted"/>
<protein>
    <recommendedName>
        <fullName evidence="3">DUF3606 domain-containing protein</fullName>
    </recommendedName>
</protein>
<dbReference type="EMBL" id="JAGUCO010000027">
    <property type="protein sequence ID" value="MBS2100675.1"/>
    <property type="molecule type" value="Genomic_DNA"/>
</dbReference>
<reference evidence="1 2" key="1">
    <citation type="journal article" date="2015" name="Int. J. Syst. Evol. Microbiol.">
        <title>Carboxylicivirga linearis sp. nov., isolated from a sea cucumber culture pond.</title>
        <authorList>
            <person name="Wang F.Q."/>
            <person name="Zhou Y.X."/>
            <person name="Lin X.Z."/>
            <person name="Chen G.J."/>
            <person name="Du Z.J."/>
        </authorList>
    </citation>
    <scope>NUCLEOTIDE SEQUENCE [LARGE SCALE GENOMIC DNA]</scope>
    <source>
        <strain evidence="1 2">FB218</strain>
    </source>
</reference>
<dbReference type="Proteomes" id="UP000708576">
    <property type="component" value="Unassembled WGS sequence"/>
</dbReference>
<gene>
    <name evidence="1" type="ORF">KEM10_20480</name>
</gene>
<comment type="caution">
    <text evidence="1">The sequence shown here is derived from an EMBL/GenBank/DDBJ whole genome shotgun (WGS) entry which is preliminary data.</text>
</comment>